<gene>
    <name evidence="2" type="ORF">EFD55_06545</name>
</gene>
<proteinExistence type="predicted"/>
<dbReference type="Gene3D" id="3.40.50.150">
    <property type="entry name" value="Vaccinia Virus protein VP39"/>
    <property type="match status" value="1"/>
</dbReference>
<dbReference type="SUPFAM" id="SSF53335">
    <property type="entry name" value="S-adenosyl-L-methionine-dependent methyltransferases"/>
    <property type="match status" value="1"/>
</dbReference>
<evidence type="ECO:0000313" key="2">
    <source>
        <dbReference type="EMBL" id="RSB81619.1"/>
    </source>
</evidence>
<dbReference type="AlphaFoldDB" id="A0A3R9ARI6"/>
<feature type="domain" description="Methyltransferase type 11" evidence="1">
    <location>
        <begin position="177"/>
        <end position="270"/>
    </location>
</feature>
<dbReference type="GO" id="GO:0008757">
    <property type="term" value="F:S-adenosylmethionine-dependent methyltransferase activity"/>
    <property type="evidence" value="ECO:0007669"/>
    <property type="project" value="InterPro"/>
</dbReference>
<dbReference type="Proteomes" id="UP000277279">
    <property type="component" value="Unassembled WGS sequence"/>
</dbReference>
<accession>A0A3R9ARI6</accession>
<evidence type="ECO:0000313" key="3">
    <source>
        <dbReference type="Proteomes" id="UP000277279"/>
    </source>
</evidence>
<organism evidence="2 3">
    <name type="scientific">Rhizobium pisi</name>
    <dbReference type="NCBI Taxonomy" id="574561"/>
    <lineage>
        <taxon>Bacteria</taxon>
        <taxon>Pseudomonadati</taxon>
        <taxon>Pseudomonadota</taxon>
        <taxon>Alphaproteobacteria</taxon>
        <taxon>Hyphomicrobiales</taxon>
        <taxon>Rhizobiaceae</taxon>
        <taxon>Rhizobium/Agrobacterium group</taxon>
        <taxon>Rhizobium</taxon>
    </lineage>
</organism>
<dbReference type="InterPro" id="IPR013216">
    <property type="entry name" value="Methyltransf_11"/>
</dbReference>
<reference evidence="2 3" key="1">
    <citation type="submission" date="2018-11" db="EMBL/GenBank/DDBJ databases">
        <authorList>
            <person name="Huo Y."/>
        </authorList>
    </citation>
    <scope>NUCLEOTIDE SEQUENCE [LARGE SCALE GENOMIC DNA]</scope>
    <source>
        <strain evidence="2 3">DSM 30132</strain>
    </source>
</reference>
<dbReference type="EMBL" id="RJJT01000004">
    <property type="protein sequence ID" value="RSB81619.1"/>
    <property type="molecule type" value="Genomic_DNA"/>
</dbReference>
<dbReference type="OrthoDB" id="9777830at2"/>
<dbReference type="InterPro" id="IPR029063">
    <property type="entry name" value="SAM-dependent_MTases_sf"/>
</dbReference>
<dbReference type="GO" id="GO:0032259">
    <property type="term" value="P:methylation"/>
    <property type="evidence" value="ECO:0007669"/>
    <property type="project" value="UniProtKB-KW"/>
</dbReference>
<dbReference type="Pfam" id="PF08241">
    <property type="entry name" value="Methyltransf_11"/>
    <property type="match status" value="1"/>
</dbReference>
<sequence length="325" mass="35693">MPCIALPCERFEGKRSEICFGVCLSMRKGKSRLSIGGIRKTGAELLRRVAERLYPATSEGDMRGNAPYSADGWDHIPQGQYDYVPKGMYVYGPVDRFLLVPKNRYRAVLLPDQTRSADLGVGWLTEDNSAEGYDLLWGDSSNLAAFKAEAGHARDKLTTEIVDLIEVHLPNSGSVCDVGCGVGDLLREVRRRRPALAVSGLDFSGKAVEGAARAMPDGAFQQFVIHQNLPYETASFDLVLCTDVLEHLEYPKRVAAELVRICRPGGTVAIVVPDGTGDQFLGHNWFWSKESFADMLAEFGARVSTLPVTKELMAVISRPHETGTQ</sequence>
<evidence type="ECO:0000259" key="1">
    <source>
        <dbReference type="Pfam" id="PF08241"/>
    </source>
</evidence>
<comment type="caution">
    <text evidence="2">The sequence shown here is derived from an EMBL/GenBank/DDBJ whole genome shotgun (WGS) entry which is preliminary data.</text>
</comment>
<dbReference type="CDD" id="cd02440">
    <property type="entry name" value="AdoMet_MTases"/>
    <property type="match status" value="1"/>
</dbReference>
<name>A0A3R9ARI6_9HYPH</name>
<keyword evidence="2" id="KW-0808">Transferase</keyword>
<protein>
    <submittedName>
        <fullName evidence="2">Class I SAM-dependent methyltransferase</fullName>
    </submittedName>
</protein>
<keyword evidence="2" id="KW-0489">Methyltransferase</keyword>
<dbReference type="PANTHER" id="PTHR43591">
    <property type="entry name" value="METHYLTRANSFERASE"/>
    <property type="match status" value="1"/>
</dbReference>